<dbReference type="GO" id="GO:0000287">
    <property type="term" value="F:magnesium ion binding"/>
    <property type="evidence" value="ECO:0007669"/>
    <property type="project" value="UniProtKB-UniRule"/>
</dbReference>
<evidence type="ECO:0000256" key="11">
    <source>
        <dbReference type="HAMAP-Rule" id="MF_00246"/>
    </source>
</evidence>
<evidence type="ECO:0000256" key="4">
    <source>
        <dbReference type="ARBA" id="ARBA00022723"/>
    </source>
</evidence>
<evidence type="ECO:0000256" key="7">
    <source>
        <dbReference type="ARBA" id="ARBA00022840"/>
    </source>
</evidence>
<evidence type="ECO:0000256" key="12">
    <source>
        <dbReference type="NCBIfam" id="TIGR00131"/>
    </source>
</evidence>
<protein>
    <recommendedName>
        <fullName evidence="11 12">Galactokinase</fullName>
        <ecNumber evidence="11 12">2.7.1.6</ecNumber>
    </recommendedName>
    <alternativeName>
        <fullName evidence="11">Galactose kinase</fullName>
    </alternativeName>
</protein>
<feature type="binding site" evidence="11">
    <location>
        <begin position="36"/>
        <end position="39"/>
    </location>
    <ligand>
        <name>substrate</name>
    </ligand>
</feature>
<keyword evidence="5 11" id="KW-0547">Nucleotide-binding</keyword>
<evidence type="ECO:0000313" key="16">
    <source>
        <dbReference type="EMBL" id="BDR55970.1"/>
    </source>
</evidence>
<dbReference type="InterPro" id="IPR006206">
    <property type="entry name" value="Mevalonate/galactokinase"/>
</dbReference>
<evidence type="ECO:0000256" key="9">
    <source>
        <dbReference type="ARBA" id="ARBA00023144"/>
    </source>
</evidence>
<dbReference type="NCBIfam" id="TIGR00131">
    <property type="entry name" value="gal_kin"/>
    <property type="match status" value="1"/>
</dbReference>
<evidence type="ECO:0000256" key="8">
    <source>
        <dbReference type="ARBA" id="ARBA00022842"/>
    </source>
</evidence>
<keyword evidence="9 11" id="KW-0299">Galactose metabolism</keyword>
<keyword evidence="17" id="KW-1185">Reference proteome</keyword>
<feature type="active site" description="Proton acceptor" evidence="11">
    <location>
        <position position="176"/>
    </location>
</feature>
<feature type="domain" description="GHMP kinase C-terminal" evidence="14">
    <location>
        <begin position="286"/>
        <end position="367"/>
    </location>
</feature>
<dbReference type="RefSeq" id="WP_317697769.1">
    <property type="nucleotide sequence ID" value="NZ_AP026801.1"/>
</dbReference>
<dbReference type="Gene3D" id="3.30.70.890">
    <property type="entry name" value="GHMP kinase, C-terminal domain"/>
    <property type="match status" value="1"/>
</dbReference>
<evidence type="ECO:0000256" key="6">
    <source>
        <dbReference type="ARBA" id="ARBA00022777"/>
    </source>
</evidence>
<feature type="binding site" evidence="11">
    <location>
        <position position="226"/>
    </location>
    <ligand>
        <name>substrate</name>
    </ligand>
</feature>
<comment type="function">
    <text evidence="11">Catalyzes the transfer of the gamma-phosphate of ATP to D-galactose to form alpha-D-galactose-1-phosphate (Gal-1-P).</text>
</comment>
<dbReference type="Proteomes" id="UP001321804">
    <property type="component" value="Chromosome"/>
</dbReference>
<evidence type="ECO:0000259" key="15">
    <source>
        <dbReference type="Pfam" id="PF10509"/>
    </source>
</evidence>
<dbReference type="GO" id="GO:0005829">
    <property type="term" value="C:cytosol"/>
    <property type="evidence" value="ECO:0007669"/>
    <property type="project" value="TreeGrafter"/>
</dbReference>
<proteinExistence type="inferred from homology"/>
<dbReference type="GO" id="GO:0006012">
    <property type="term" value="P:galactose metabolic process"/>
    <property type="evidence" value="ECO:0007669"/>
    <property type="project" value="UniProtKB-UniRule"/>
</dbReference>
<dbReference type="AlphaFoldDB" id="A0AAU9D109"/>
<dbReference type="SUPFAM" id="SSF54211">
    <property type="entry name" value="Ribosomal protein S5 domain 2-like"/>
    <property type="match status" value="1"/>
</dbReference>
<evidence type="ECO:0000259" key="14">
    <source>
        <dbReference type="Pfam" id="PF08544"/>
    </source>
</evidence>
<dbReference type="PANTHER" id="PTHR10457">
    <property type="entry name" value="MEVALONATE KINASE/GALACTOKINASE"/>
    <property type="match status" value="1"/>
</dbReference>
<dbReference type="InterPro" id="IPR022963">
    <property type="entry name" value="Galactokinase_bac"/>
</dbReference>
<evidence type="ECO:0000256" key="2">
    <source>
        <dbReference type="ARBA" id="ARBA00022490"/>
    </source>
</evidence>
<dbReference type="HAMAP" id="MF_00246">
    <property type="entry name" value="Galactokinase"/>
    <property type="match status" value="1"/>
</dbReference>
<accession>A0AAU9D109</accession>
<feature type="site" description="Transition state stabilizer" evidence="11">
    <location>
        <position position="30"/>
    </location>
</feature>
<evidence type="ECO:0000256" key="10">
    <source>
        <dbReference type="ARBA" id="ARBA00023277"/>
    </source>
</evidence>
<feature type="domain" description="GHMP kinase N-terminal" evidence="13">
    <location>
        <begin position="96"/>
        <end position="184"/>
    </location>
</feature>
<comment type="similarity">
    <text evidence="1 11">Belongs to the GHMP kinase family. GalK subfamily.</text>
</comment>
<comment type="subcellular location">
    <subcellularLocation>
        <location evidence="11">Cytoplasm</location>
    </subcellularLocation>
</comment>
<dbReference type="PRINTS" id="PR00473">
    <property type="entry name" value="GALCTOKINASE"/>
</dbReference>
<feature type="binding site" evidence="11">
    <location>
        <position position="164"/>
    </location>
    <ligand>
        <name>Mg(2+)</name>
        <dbReference type="ChEBI" id="CHEBI:18420"/>
    </ligand>
</feature>
<dbReference type="InterPro" id="IPR036554">
    <property type="entry name" value="GHMP_kinase_C_sf"/>
</dbReference>
<dbReference type="InterPro" id="IPR013750">
    <property type="entry name" value="GHMP_kinase_C_dom"/>
</dbReference>
<gene>
    <name evidence="11 16" type="primary">galK</name>
    <name evidence="16" type="ORF">KIMC2_05320</name>
</gene>
<dbReference type="EC" id="2.7.1.6" evidence="11 12"/>
<organism evidence="16 17">
    <name type="scientific">Xylocopilactobacillus apis</name>
    <dbReference type="NCBI Taxonomy" id="2932183"/>
    <lineage>
        <taxon>Bacteria</taxon>
        <taxon>Bacillati</taxon>
        <taxon>Bacillota</taxon>
        <taxon>Bacilli</taxon>
        <taxon>Lactobacillales</taxon>
        <taxon>Lactobacillaceae</taxon>
        <taxon>Xylocopilactobacillus</taxon>
    </lineage>
</organism>
<dbReference type="PANTHER" id="PTHR10457:SF7">
    <property type="entry name" value="GALACTOKINASE-RELATED"/>
    <property type="match status" value="1"/>
</dbReference>
<feature type="binding site" evidence="11">
    <location>
        <begin position="126"/>
        <end position="132"/>
    </location>
    <ligand>
        <name>ATP</name>
        <dbReference type="ChEBI" id="CHEBI:30616"/>
    </ligand>
</feature>
<evidence type="ECO:0000256" key="1">
    <source>
        <dbReference type="ARBA" id="ARBA00006566"/>
    </source>
</evidence>
<feature type="binding site" evidence="11">
    <location>
        <position position="132"/>
    </location>
    <ligand>
        <name>Mg(2+)</name>
        <dbReference type="ChEBI" id="CHEBI:18420"/>
    </ligand>
</feature>
<dbReference type="KEGG" id="xak:KIMC2_05320"/>
<dbReference type="InterPro" id="IPR020568">
    <property type="entry name" value="Ribosomal_Su5_D2-typ_SF"/>
</dbReference>
<evidence type="ECO:0000256" key="5">
    <source>
        <dbReference type="ARBA" id="ARBA00022741"/>
    </source>
</evidence>
<dbReference type="FunFam" id="3.30.70.890:FF:000001">
    <property type="entry name" value="Galactokinase"/>
    <property type="match status" value="1"/>
</dbReference>
<keyword evidence="6 11" id="KW-0418">Kinase</keyword>
<reference evidence="16 17" key="1">
    <citation type="journal article" date="2023" name="Microbiol. Spectr.">
        <title>Symbiosis of Carpenter Bees with Uncharacterized Lactic Acid Bacteria Showing NAD Auxotrophy.</title>
        <authorList>
            <person name="Kawasaki S."/>
            <person name="Ozawa K."/>
            <person name="Mori T."/>
            <person name="Yamamoto A."/>
            <person name="Ito M."/>
            <person name="Ohkuma M."/>
            <person name="Sakamoto M."/>
            <person name="Matsutani M."/>
        </authorList>
    </citation>
    <scope>NUCLEOTIDE SEQUENCE [LARGE SCALE GENOMIC DNA]</scope>
    <source>
        <strain evidence="16 17">KimC2</strain>
    </source>
</reference>
<comment type="catalytic activity">
    <reaction evidence="11">
        <text>alpha-D-galactose + ATP = alpha-D-galactose 1-phosphate + ADP + H(+)</text>
        <dbReference type="Rhea" id="RHEA:13553"/>
        <dbReference type="ChEBI" id="CHEBI:15378"/>
        <dbReference type="ChEBI" id="CHEBI:28061"/>
        <dbReference type="ChEBI" id="CHEBI:30616"/>
        <dbReference type="ChEBI" id="CHEBI:58336"/>
        <dbReference type="ChEBI" id="CHEBI:456216"/>
        <dbReference type="EC" id="2.7.1.6"/>
    </reaction>
</comment>
<keyword evidence="2 11" id="KW-0963">Cytoplasm</keyword>
<dbReference type="GO" id="GO:0004335">
    <property type="term" value="F:galactokinase activity"/>
    <property type="evidence" value="ECO:0007669"/>
    <property type="project" value="UniProtKB-UniRule"/>
</dbReference>
<keyword evidence="10 11" id="KW-0119">Carbohydrate metabolism</keyword>
<feature type="domain" description="Galactokinase N-terminal" evidence="15">
    <location>
        <begin position="12"/>
        <end position="60"/>
    </location>
</feature>
<evidence type="ECO:0000313" key="17">
    <source>
        <dbReference type="Proteomes" id="UP001321804"/>
    </source>
</evidence>
<dbReference type="Gene3D" id="3.30.230.10">
    <property type="match status" value="1"/>
</dbReference>
<dbReference type="EMBL" id="AP026801">
    <property type="protein sequence ID" value="BDR55970.1"/>
    <property type="molecule type" value="Genomic_DNA"/>
</dbReference>
<dbReference type="InterPro" id="IPR019539">
    <property type="entry name" value="GalKase_N"/>
</dbReference>
<dbReference type="PROSITE" id="PS00627">
    <property type="entry name" value="GHMP_KINASES_ATP"/>
    <property type="match status" value="1"/>
</dbReference>
<dbReference type="SUPFAM" id="SSF55060">
    <property type="entry name" value="GHMP Kinase, C-terminal domain"/>
    <property type="match status" value="1"/>
</dbReference>
<keyword evidence="3 11" id="KW-0808">Transferase</keyword>
<sequence>MASKIIADTRKGFEDKFNQKPEHLFFSPGRINLIGEHTDYNGGHVFPCAITLGIYAAVGKSSDNEFHLFSANFNDEINDISSNQLTSPKQNQWTDYFTGMAQELIKAGLKINGGLNIYIDGDLPNSSGLSSSAALELLCGTILSTCYHLSIDMLELVKAGQRVENNYLGLNTGIMDQFAIGMGKKNQATLLDTNTMKYEYLPIDLGDNLIVIMNTCKPRALVESKYNERRKECEDALKLLQTKLSIKSLGDLTNEQFDEYSYLIYDPILIKRARHAVSENQRTLKAAEALKSHQLAEFGRLISASGVSLAYDYEVTGKELDTLVKTALKQEGVFGSRMTGAGFGGCAIAIVNQDHVDEFKKQVQTAYTDEIGHPAEFYLAKISDGPREIQAEENK</sequence>
<dbReference type="Pfam" id="PF10509">
    <property type="entry name" value="GalKase_gal_bdg"/>
    <property type="match status" value="1"/>
</dbReference>
<dbReference type="PRINTS" id="PR00959">
    <property type="entry name" value="MEVGALKINASE"/>
</dbReference>
<feature type="binding site" evidence="11">
    <location>
        <position position="70"/>
    </location>
    <ligand>
        <name>ATP</name>
        <dbReference type="ChEBI" id="CHEBI:30616"/>
    </ligand>
</feature>
<keyword evidence="4 11" id="KW-0479">Metal-binding</keyword>
<dbReference type="Pfam" id="PF00288">
    <property type="entry name" value="GHMP_kinases_N"/>
    <property type="match status" value="1"/>
</dbReference>
<dbReference type="InterPro" id="IPR019741">
    <property type="entry name" value="Galactokinase_CS"/>
</dbReference>
<dbReference type="PROSITE" id="PS00106">
    <property type="entry name" value="GALACTOKINASE"/>
    <property type="match status" value="1"/>
</dbReference>
<name>A0AAU9D109_9LACO</name>
<comment type="pathway">
    <text evidence="11">Carbohydrate metabolism; galactose metabolism.</text>
</comment>
<dbReference type="FunFam" id="3.30.230.10:FF:000017">
    <property type="entry name" value="Galactokinase"/>
    <property type="match status" value="1"/>
</dbReference>
<dbReference type="InterPro" id="IPR006204">
    <property type="entry name" value="GHMP_kinase_N_dom"/>
</dbReference>
<evidence type="ECO:0000259" key="13">
    <source>
        <dbReference type="Pfam" id="PF00288"/>
    </source>
</evidence>
<keyword evidence="8 11" id="KW-0460">Magnesium</keyword>
<dbReference type="Pfam" id="PF08544">
    <property type="entry name" value="GHMP_kinases_C"/>
    <property type="match status" value="1"/>
</dbReference>
<dbReference type="NCBIfam" id="NF003705">
    <property type="entry name" value="PRK05322.1"/>
    <property type="match status" value="1"/>
</dbReference>
<dbReference type="GO" id="GO:0005524">
    <property type="term" value="F:ATP binding"/>
    <property type="evidence" value="ECO:0007669"/>
    <property type="project" value="UniProtKB-UniRule"/>
</dbReference>
<dbReference type="InterPro" id="IPR014721">
    <property type="entry name" value="Ribsml_uS5_D2-typ_fold_subgr"/>
</dbReference>
<evidence type="ECO:0000256" key="3">
    <source>
        <dbReference type="ARBA" id="ARBA00022679"/>
    </source>
</evidence>
<dbReference type="PIRSF" id="PIRSF000530">
    <property type="entry name" value="Galactokinase"/>
    <property type="match status" value="1"/>
</dbReference>
<dbReference type="InterPro" id="IPR006203">
    <property type="entry name" value="GHMP_knse_ATP-bd_CS"/>
</dbReference>
<dbReference type="InterPro" id="IPR000705">
    <property type="entry name" value="Galactokinase"/>
</dbReference>
<keyword evidence="7 11" id="KW-0067">ATP-binding</keyword>